<accession>A0ABQ1CEX4</accession>
<dbReference type="InterPro" id="IPR029058">
    <property type="entry name" value="AB_hydrolase_fold"/>
</dbReference>
<dbReference type="Gene3D" id="3.40.50.1820">
    <property type="entry name" value="alpha/beta hydrolase"/>
    <property type="match status" value="1"/>
</dbReference>
<comment type="caution">
    <text evidence="2">The sequence shown here is derived from an EMBL/GenBank/DDBJ whole genome shotgun (WGS) entry which is preliminary data.</text>
</comment>
<keyword evidence="2" id="KW-0614">Plasmid</keyword>
<dbReference type="PANTHER" id="PTHR43798">
    <property type="entry name" value="MONOACYLGLYCEROL LIPASE"/>
    <property type="match status" value="1"/>
</dbReference>
<gene>
    <name evidence="2" type="ORF">MPRG_62940</name>
</gene>
<dbReference type="Pfam" id="PF12697">
    <property type="entry name" value="Abhydrolase_6"/>
    <property type="match status" value="1"/>
</dbReference>
<dbReference type="InterPro" id="IPR050266">
    <property type="entry name" value="AB_hydrolase_sf"/>
</dbReference>
<feature type="domain" description="AB hydrolase-1" evidence="1">
    <location>
        <begin position="63"/>
        <end position="290"/>
    </location>
</feature>
<geneLocation type="plasmid" evidence="2">
    <name>pJCM18565</name>
</geneLocation>
<sequence>MPLNESGKKLPTQTTTPVYLGDRVIRTRVLGQGPTVVLEAGGAGEATTDAFGGSLEQWVASFATVLTYDRAGSGGSDGPPRRSVAEMADDLDAVIQQLHCVTPAVVVGWSSGGLVAQMFALRHPEKVAGLVLLDPSAPVTESRLLELLGMAMGAGGLFVMGTAQLLRLFSTGIGRRLVRHLAPNDVTKSNLRWLYRYLDNHPWAGLQTARLVPRHARYLREMKGALERMPLPDVPVRIIVPRSPTRRRAAFVKMDAANRALVKRFPRGELIFADGTSHSWLPVERPDVIVGAIRDVLRAGSD</sequence>
<proteinExistence type="predicted"/>
<organism evidence="2 3">
    <name type="scientific">Mycobacterium paragordonae</name>
    <dbReference type="NCBI Taxonomy" id="1389713"/>
    <lineage>
        <taxon>Bacteria</taxon>
        <taxon>Bacillati</taxon>
        <taxon>Actinomycetota</taxon>
        <taxon>Actinomycetes</taxon>
        <taxon>Mycobacteriales</taxon>
        <taxon>Mycobacteriaceae</taxon>
        <taxon>Mycobacterium</taxon>
    </lineage>
</organism>
<dbReference type="EMBL" id="BLKX01000002">
    <property type="protein sequence ID" value="GFG83018.1"/>
    <property type="molecule type" value="Genomic_DNA"/>
</dbReference>
<name>A0ABQ1CEX4_9MYCO</name>
<evidence type="ECO:0000313" key="2">
    <source>
        <dbReference type="EMBL" id="GFG83018.1"/>
    </source>
</evidence>
<reference evidence="2 3" key="1">
    <citation type="journal article" date="2019" name="Emerg. Microbes Infect.">
        <title>Comprehensive subspecies identification of 175 nontuberculous mycobacteria species based on 7547 genomic profiles.</title>
        <authorList>
            <person name="Matsumoto Y."/>
            <person name="Kinjo T."/>
            <person name="Motooka D."/>
            <person name="Nabeya D."/>
            <person name="Jung N."/>
            <person name="Uechi K."/>
            <person name="Horii T."/>
            <person name="Iida T."/>
            <person name="Fujita J."/>
            <person name="Nakamura S."/>
        </authorList>
    </citation>
    <scope>NUCLEOTIDE SEQUENCE [LARGE SCALE GENOMIC DNA]</scope>
    <source>
        <strain evidence="2 3">JCM 18565</strain>
    </source>
</reference>
<dbReference type="SUPFAM" id="SSF53474">
    <property type="entry name" value="alpha/beta-Hydrolases"/>
    <property type="match status" value="1"/>
</dbReference>
<evidence type="ECO:0000259" key="1">
    <source>
        <dbReference type="Pfam" id="PF12697"/>
    </source>
</evidence>
<dbReference type="PRINTS" id="PR00111">
    <property type="entry name" value="ABHYDROLASE"/>
</dbReference>
<dbReference type="InterPro" id="IPR000073">
    <property type="entry name" value="AB_hydrolase_1"/>
</dbReference>
<keyword evidence="3" id="KW-1185">Reference proteome</keyword>
<evidence type="ECO:0000313" key="3">
    <source>
        <dbReference type="Proteomes" id="UP000465240"/>
    </source>
</evidence>
<dbReference type="Proteomes" id="UP000465240">
    <property type="component" value="Unassembled WGS sequence"/>
</dbReference>
<protein>
    <recommendedName>
        <fullName evidence="1">AB hydrolase-1 domain-containing protein</fullName>
    </recommendedName>
</protein>